<comment type="similarity">
    <text evidence="2">Belongs to the CLUAP1 family.</text>
</comment>
<dbReference type="EnsemblMetazoa" id="Aqu2.1.41971_001">
    <property type="protein sequence ID" value="Aqu2.1.41971_001"/>
    <property type="gene ID" value="Aqu2.1.41971"/>
</dbReference>
<proteinExistence type="inferred from homology"/>
<dbReference type="GO" id="GO:0005929">
    <property type="term" value="C:cilium"/>
    <property type="evidence" value="ECO:0007669"/>
    <property type="project" value="UniProtKB-SubCell"/>
</dbReference>
<dbReference type="GO" id="GO:0030992">
    <property type="term" value="C:intraciliary transport particle B"/>
    <property type="evidence" value="ECO:0007669"/>
    <property type="project" value="TreeGrafter"/>
</dbReference>
<evidence type="ECO:0000256" key="4">
    <source>
        <dbReference type="ARBA" id="ARBA00023054"/>
    </source>
</evidence>
<reference evidence="9" key="2">
    <citation type="submission" date="2017-05" db="UniProtKB">
        <authorList>
            <consortium name="EnsemblMetazoa"/>
        </authorList>
    </citation>
    <scope>IDENTIFICATION</scope>
</reference>
<feature type="compositionally biased region" description="Acidic residues" evidence="8">
    <location>
        <begin position="350"/>
        <end position="388"/>
    </location>
</feature>
<keyword evidence="6" id="KW-0966">Cell projection</keyword>
<name>A0A1X7VNJ2_AMPQE</name>
<dbReference type="GO" id="GO:0060271">
    <property type="term" value="P:cilium assembly"/>
    <property type="evidence" value="ECO:0007669"/>
    <property type="project" value="TreeGrafter"/>
</dbReference>
<evidence type="ECO:0000256" key="6">
    <source>
        <dbReference type="ARBA" id="ARBA00023273"/>
    </source>
</evidence>
<gene>
    <name evidence="9" type="primary">100635008</name>
</gene>
<evidence type="ECO:0000256" key="5">
    <source>
        <dbReference type="ARBA" id="ARBA00023069"/>
    </source>
</evidence>
<dbReference type="InterPro" id="IPR019366">
    <property type="entry name" value="Clusterin-associated_protein-1"/>
</dbReference>
<dbReference type="EnsemblMetazoa" id="XM_003383284.3">
    <property type="protein sequence ID" value="XP_003383332.3"/>
    <property type="gene ID" value="LOC100635008"/>
</dbReference>
<evidence type="ECO:0000256" key="3">
    <source>
        <dbReference type="ARBA" id="ARBA00022794"/>
    </source>
</evidence>
<keyword evidence="3" id="KW-0970">Cilium biogenesis/degradation</keyword>
<evidence type="ECO:0000256" key="8">
    <source>
        <dbReference type="SAM" id="MobiDB-lite"/>
    </source>
</evidence>
<dbReference type="AlphaFoldDB" id="A0A1X7VNJ2"/>
<evidence type="ECO:0000256" key="1">
    <source>
        <dbReference type="ARBA" id="ARBA00004138"/>
    </source>
</evidence>
<evidence type="ECO:0008006" key="11">
    <source>
        <dbReference type="Google" id="ProtNLM"/>
    </source>
</evidence>
<dbReference type="STRING" id="400682.A0A1X7VNJ2"/>
<keyword evidence="5" id="KW-0969">Cilium</keyword>
<keyword evidence="10" id="KW-1185">Reference proteome</keyword>
<dbReference type="GO" id="GO:0005815">
    <property type="term" value="C:microtubule organizing center"/>
    <property type="evidence" value="ECO:0007669"/>
    <property type="project" value="TreeGrafter"/>
</dbReference>
<dbReference type="PANTHER" id="PTHR21547:SF0">
    <property type="entry name" value="CLUSTERIN-ASSOCIATED PROTEIN 1"/>
    <property type="match status" value="1"/>
</dbReference>
<dbReference type="KEGG" id="aqu:100635008"/>
<accession>A0A1X7VNJ2</accession>
<feature type="coiled-coil region" evidence="7">
    <location>
        <begin position="188"/>
        <end position="236"/>
    </location>
</feature>
<dbReference type="eggNOG" id="KOG3647">
    <property type="taxonomic scope" value="Eukaryota"/>
</dbReference>
<evidence type="ECO:0000256" key="2">
    <source>
        <dbReference type="ARBA" id="ARBA00008340"/>
    </source>
</evidence>
<evidence type="ECO:0000256" key="7">
    <source>
        <dbReference type="SAM" id="Coils"/>
    </source>
</evidence>
<dbReference type="Pfam" id="PF10234">
    <property type="entry name" value="Cluap1"/>
    <property type="match status" value="1"/>
</dbReference>
<organism evidence="9">
    <name type="scientific">Amphimedon queenslandica</name>
    <name type="common">Sponge</name>
    <dbReference type="NCBI Taxonomy" id="400682"/>
    <lineage>
        <taxon>Eukaryota</taxon>
        <taxon>Metazoa</taxon>
        <taxon>Porifera</taxon>
        <taxon>Demospongiae</taxon>
        <taxon>Heteroscleromorpha</taxon>
        <taxon>Haplosclerida</taxon>
        <taxon>Niphatidae</taxon>
        <taxon>Amphimedon</taxon>
    </lineage>
</organism>
<dbReference type="Proteomes" id="UP000007879">
    <property type="component" value="Unassembled WGS sequence"/>
</dbReference>
<dbReference type="OMA" id="RKVYGNM"/>
<dbReference type="PANTHER" id="PTHR21547">
    <property type="entry name" value="CLUSTERIN ASSOCIATED PROTEIN 1"/>
    <property type="match status" value="1"/>
</dbReference>
<reference evidence="10" key="1">
    <citation type="journal article" date="2010" name="Nature">
        <title>The Amphimedon queenslandica genome and the evolution of animal complexity.</title>
        <authorList>
            <person name="Srivastava M."/>
            <person name="Simakov O."/>
            <person name="Chapman J."/>
            <person name="Fahey B."/>
            <person name="Gauthier M.E."/>
            <person name="Mitros T."/>
            <person name="Richards G.S."/>
            <person name="Conaco C."/>
            <person name="Dacre M."/>
            <person name="Hellsten U."/>
            <person name="Larroux C."/>
            <person name="Putnam N.H."/>
            <person name="Stanke M."/>
            <person name="Adamska M."/>
            <person name="Darling A."/>
            <person name="Degnan S.M."/>
            <person name="Oakley T.H."/>
            <person name="Plachetzki D.C."/>
            <person name="Zhai Y."/>
            <person name="Adamski M."/>
            <person name="Calcino A."/>
            <person name="Cummins S.F."/>
            <person name="Goodstein D.M."/>
            <person name="Harris C."/>
            <person name="Jackson D.J."/>
            <person name="Leys S.P."/>
            <person name="Shu S."/>
            <person name="Woodcroft B.J."/>
            <person name="Vervoort M."/>
            <person name="Kosik K.S."/>
            <person name="Manning G."/>
            <person name="Degnan B.M."/>
            <person name="Rokhsar D.S."/>
        </authorList>
    </citation>
    <scope>NUCLEOTIDE SEQUENCE [LARGE SCALE GENOMIC DNA]</scope>
</reference>
<sequence length="388" mass="44935">MSYRELRNFTEMMQTLGYPRIISMENFREPNFTLVAEILIWLIQRYDPTAEIVTDVDTEQDRVLFIKSAAQFMSTKAHIKLNTKKLYGADGYAVKELLKISSLLYSAMRSNDDKESKDSNVASSFHSSLTNKMTDLKACRQLASEITTKGASLYQLLGQEVDLREARHTAISRPVDIDSIEKGIERSIEAVNDETARMKQRMDNAASDEKTLEIKIEKKGQELERNQKRLKTLENVRPAFMDEYERLEGDLKQVYEMYMEKFRNLSYLEQQLEDQRKVEQDMAEERESSLLEMKMQLQQENRRTLNDTMGVTSQDSMVDMESKSRFIGNMTGEGIASDDGSASLSTGSREDEDPLQDMQEEEEDEEEEEEEDDEERREFAEGDSDEDF</sequence>
<feature type="region of interest" description="Disordered" evidence="8">
    <location>
        <begin position="330"/>
        <end position="388"/>
    </location>
</feature>
<evidence type="ECO:0000313" key="10">
    <source>
        <dbReference type="Proteomes" id="UP000007879"/>
    </source>
</evidence>
<protein>
    <recommendedName>
        <fullName evidence="11">Clusterin-associated protein 1</fullName>
    </recommendedName>
</protein>
<comment type="subcellular location">
    <subcellularLocation>
        <location evidence="1">Cell projection</location>
        <location evidence="1">Cilium</location>
    </subcellularLocation>
</comment>
<evidence type="ECO:0000313" key="9">
    <source>
        <dbReference type="EnsemblMetazoa" id="Aqu2.1.41971_001"/>
    </source>
</evidence>
<dbReference type="OrthoDB" id="438545at2759"/>
<dbReference type="InParanoid" id="A0A1X7VNJ2"/>
<keyword evidence="4 7" id="KW-0175">Coiled coil</keyword>